<dbReference type="InterPro" id="IPR037202">
    <property type="entry name" value="ESCRT_assembly_dom"/>
</dbReference>
<feature type="compositionally biased region" description="Acidic residues" evidence="13">
    <location>
        <begin position="63"/>
        <end position="73"/>
    </location>
</feature>
<dbReference type="SUPFAM" id="SSF158573">
    <property type="entry name" value="GINS helical bundle-like"/>
    <property type="match status" value="1"/>
</dbReference>
<evidence type="ECO:0000256" key="12">
    <source>
        <dbReference type="SAM" id="Coils"/>
    </source>
</evidence>
<evidence type="ECO:0000256" key="13">
    <source>
        <dbReference type="SAM" id="MobiDB-lite"/>
    </source>
</evidence>
<feature type="coiled-coil region" evidence="12">
    <location>
        <begin position="1095"/>
        <end position="1122"/>
    </location>
</feature>
<keyword evidence="10" id="KW-0539">Nucleus</keyword>
<dbReference type="PROSITE" id="PS51314">
    <property type="entry name" value="VPS37_C"/>
    <property type="match status" value="1"/>
</dbReference>
<dbReference type="AlphaFoldDB" id="N6TS60"/>
<reference evidence="14" key="1">
    <citation type="journal article" date="2013" name="Genome Biol.">
        <title>Draft genome of the mountain pine beetle, Dendroctonus ponderosae Hopkins, a major forest pest.</title>
        <authorList>
            <person name="Keeling C.I."/>
            <person name="Yuen M.M."/>
            <person name="Liao N.Y."/>
            <person name="Docking T.R."/>
            <person name="Chan S.K."/>
            <person name="Taylor G.A."/>
            <person name="Palmquist D.L."/>
            <person name="Jackman S.D."/>
            <person name="Nguyen A."/>
            <person name="Li M."/>
            <person name="Henderson H."/>
            <person name="Janes J.K."/>
            <person name="Zhao Y."/>
            <person name="Pandoh P."/>
            <person name="Moore R."/>
            <person name="Sperling F.A."/>
            <person name="Huber D.P."/>
            <person name="Birol I."/>
            <person name="Jones S.J."/>
            <person name="Bohlmann J."/>
        </authorList>
    </citation>
    <scope>NUCLEOTIDE SEQUENCE</scope>
</reference>
<dbReference type="PANTHER" id="PTHR21206:SF0">
    <property type="entry name" value="DNA REPLICATION COMPLEX GINS PROTEIN SLD5"/>
    <property type="match status" value="1"/>
</dbReference>
<accession>N6TS60</accession>
<dbReference type="GO" id="GO:0015031">
    <property type="term" value="P:protein transport"/>
    <property type="evidence" value="ECO:0007669"/>
    <property type="project" value="UniProtKB-UniRule"/>
</dbReference>
<dbReference type="PANTHER" id="PTHR21206">
    <property type="entry name" value="SLD5 PROTEIN"/>
    <property type="match status" value="1"/>
</dbReference>
<evidence type="ECO:0000256" key="10">
    <source>
        <dbReference type="ARBA" id="ARBA00023242"/>
    </source>
</evidence>
<keyword evidence="6" id="KW-0813">Transport</keyword>
<evidence type="ECO:0000256" key="8">
    <source>
        <dbReference type="ARBA" id="ARBA00022753"/>
    </source>
</evidence>
<feature type="compositionally biased region" description="Polar residues" evidence="13">
    <location>
        <begin position="476"/>
        <end position="490"/>
    </location>
</feature>
<feature type="compositionally biased region" description="Low complexity" evidence="13">
    <location>
        <begin position="505"/>
        <end position="518"/>
    </location>
</feature>
<evidence type="ECO:0000313" key="14">
    <source>
        <dbReference type="EMBL" id="ENN80908.1"/>
    </source>
</evidence>
<keyword evidence="9" id="KW-0653">Protein transport</keyword>
<dbReference type="GO" id="GO:0000727">
    <property type="term" value="P:double-strand break repair via break-induced replication"/>
    <property type="evidence" value="ECO:0007669"/>
    <property type="project" value="TreeGrafter"/>
</dbReference>
<evidence type="ECO:0000256" key="3">
    <source>
        <dbReference type="ARBA" id="ARBA00007617"/>
    </source>
</evidence>
<dbReference type="InterPro" id="IPR029012">
    <property type="entry name" value="Helix_hairpin_bin_sf"/>
</dbReference>
<feature type="region of interest" description="Disordered" evidence="13">
    <location>
        <begin position="56"/>
        <end position="84"/>
    </location>
</feature>
<comment type="similarity">
    <text evidence="4">Belongs to the GINS4/SLD5 family.</text>
</comment>
<dbReference type="Pfam" id="PF07200">
    <property type="entry name" value="Mod_r"/>
    <property type="match status" value="1"/>
</dbReference>
<evidence type="ECO:0000256" key="4">
    <source>
        <dbReference type="ARBA" id="ARBA00008187"/>
    </source>
</evidence>
<dbReference type="HOGENOM" id="CLU_267986_0_0_1"/>
<feature type="compositionally biased region" description="Low complexity" evidence="13">
    <location>
        <begin position="351"/>
        <end position="370"/>
    </location>
</feature>
<keyword evidence="8" id="KW-0967">Endosome</keyword>
<keyword evidence="12" id="KW-0175">Coiled coil</keyword>
<proteinExistence type="inferred from homology"/>
<gene>
    <name evidence="14" type="ORF">YQE_02696</name>
</gene>
<comment type="subcellular location">
    <subcellularLocation>
        <location evidence="2">Endosome</location>
    </subcellularLocation>
    <subcellularLocation>
        <location evidence="1">Nucleus</location>
    </subcellularLocation>
</comment>
<dbReference type="Gene3D" id="3.40.5.60">
    <property type="match status" value="1"/>
</dbReference>
<feature type="non-terminal residue" evidence="14">
    <location>
        <position position="1"/>
    </location>
</feature>
<dbReference type="CDD" id="cd11685">
    <property type="entry name" value="UEV_TSG101-like"/>
    <property type="match status" value="1"/>
</dbReference>
<dbReference type="Pfam" id="PF05916">
    <property type="entry name" value="Sld5"/>
    <property type="match status" value="1"/>
</dbReference>
<sequence>MTSNIDLVRSLVFGFLQTEDKAIAETYRKKNNVQKLNSTIKLIDIISASPVAKQLKVPAKAEESDDSSSEEEEPSKKPVVAKRKAANVSKMKSLLNVHVQMTLHKRYESDVSTNWIKSLGVEVARKYSIVVSSQGQATPAAKKAKVASSSDSDSSEDEAAKPAVKPPVKQAAKPVQKAKKQESSSDSSEEEEAPAKKAVAPKVTPKKPAKKESSSDSSEEEAPKKPAITPVKAAKKESSSEESSSEEEEKAKKPAVATPLAKKPVSVAKKAQSSSDDSDSSEDEAPKQPAKKPPVVVKKQESSDSEDSSENDAPPAKKPAPVKVAPKKPAKQDSSSDSSDEDDADQKKKPAAAPVKAKVAPAAKKAASSSDDSDSSEAKAPKPVKTKPVAVAKKQESSDSDDSSEEEKAPAKKPVAQKPTPKKAKKEESSDDSSEEDEQPKKAVAKAANGKKEESSEEESSEEDVKATPPAFKKAQSGNEDSFNNSQTEENGGDFPVKSPRNDFNNQNRNSGGQQNRNVSFRRVKDEEIELDPRLKDNSFEAKLFITVFVQKLIVSLHVFRRPIKFKVRLSIVLMQVFFFPYFLQNRLSVYLEKISLDEVDFVEVGAEIVEVEAEIVGVEAAGAALDTTETATRSAAITGAGVDLEEGAEAIGAATETALAVVVATLTIKGAKGDRSGEIEAAVVAVLTGRMTLIREAVLGASPSPRTRKLSLTSRGSFCTNPCLIRQMRRDDLTLEQVLEMMEVAWLNEKFAPEILPHKREIVELLLGQITYLEERLQQLPSTDFKKGIHQMEIDRLRYLLTSYLRLRLEKIETFHKQILLEEEKRADENEALYLSPKELEFAQEFEQDLEAHLAANMNFCPNWQESTATERIVQPNLNSMVFLKAKKDVEGIAIDDGKAESSDLIDLASGSQVLINYNNVASLVKNGDQRISLSVVEITEGCEFDVSFNAGDHSLTVRVTLGGDFPKAKPLLEIRPLIEHPWVNEKGVVNAAPGLLNFTPHSDLGRVVQAVIREFQRNPPALASTDSSKPSSVPKLDADSRTSPSLSRYSLSPPIHPGSTMFPELNLLSTEELRFLDECDGRQIEFIEELPSVKDQNRMLDDLASQIEELAEENLRKESRLCELRQTVDARIEEVAKLAFDNERLFSIYQNLSEKYSPRNIQEELGKAAKTAEEESEKIAEQFLHGELDVDRFLNMFIKTKAVFQLRKTKEEKLCHQLNRLEKAGF</sequence>
<dbReference type="EMBL" id="KB740314">
    <property type="protein sequence ID" value="ENN80908.1"/>
    <property type="molecule type" value="Genomic_DNA"/>
</dbReference>
<evidence type="ECO:0000256" key="2">
    <source>
        <dbReference type="ARBA" id="ARBA00004177"/>
    </source>
</evidence>
<dbReference type="GO" id="GO:0006261">
    <property type="term" value="P:DNA-templated DNA replication"/>
    <property type="evidence" value="ECO:0007669"/>
    <property type="project" value="InterPro"/>
</dbReference>
<feature type="compositionally biased region" description="Low complexity" evidence="13">
    <location>
        <begin position="261"/>
        <end position="275"/>
    </location>
</feature>
<dbReference type="CDD" id="cd11711">
    <property type="entry name" value="GINS_A_Sld5"/>
    <property type="match status" value="1"/>
</dbReference>
<feature type="compositionally biased region" description="Low complexity" evidence="13">
    <location>
        <begin position="381"/>
        <end position="392"/>
    </location>
</feature>
<dbReference type="GO" id="GO:0000811">
    <property type="term" value="C:GINS complex"/>
    <property type="evidence" value="ECO:0007669"/>
    <property type="project" value="TreeGrafter"/>
</dbReference>
<evidence type="ECO:0000256" key="11">
    <source>
        <dbReference type="ARBA" id="ARBA00030869"/>
    </source>
</evidence>
<dbReference type="InterPro" id="IPR038749">
    <property type="entry name" value="Sld5_GINS_A"/>
</dbReference>
<dbReference type="GO" id="GO:0000813">
    <property type="term" value="C:ESCRT I complex"/>
    <property type="evidence" value="ECO:0007669"/>
    <property type="project" value="UniProtKB-ARBA"/>
</dbReference>
<name>N6TS60_DENPD</name>
<dbReference type="InterPro" id="IPR009851">
    <property type="entry name" value="Mod_r"/>
</dbReference>
<dbReference type="InterPro" id="IPR031633">
    <property type="entry name" value="SLD5_C"/>
</dbReference>
<dbReference type="SUPFAM" id="SSF140111">
    <property type="entry name" value="Endosomal sorting complex assembly domain"/>
    <property type="match status" value="1"/>
</dbReference>
<dbReference type="OrthoDB" id="10260857at2759"/>
<evidence type="ECO:0000256" key="7">
    <source>
        <dbReference type="ARBA" id="ARBA00022705"/>
    </source>
</evidence>
<feature type="region of interest" description="Disordered" evidence="13">
    <location>
        <begin position="1021"/>
        <end position="1056"/>
    </location>
</feature>
<feature type="compositionally biased region" description="Low complexity" evidence="13">
    <location>
        <begin position="161"/>
        <end position="175"/>
    </location>
</feature>
<evidence type="ECO:0000256" key="6">
    <source>
        <dbReference type="ARBA" id="ARBA00022448"/>
    </source>
</evidence>
<dbReference type="InterPro" id="IPR021151">
    <property type="entry name" value="GINS_A"/>
</dbReference>
<evidence type="ECO:0000256" key="5">
    <source>
        <dbReference type="ARBA" id="ARBA00014804"/>
    </source>
</evidence>
<evidence type="ECO:0000256" key="1">
    <source>
        <dbReference type="ARBA" id="ARBA00004123"/>
    </source>
</evidence>
<organism evidence="14">
    <name type="scientific">Dendroctonus ponderosae</name>
    <name type="common">Mountain pine beetle</name>
    <dbReference type="NCBI Taxonomy" id="77166"/>
    <lineage>
        <taxon>Eukaryota</taxon>
        <taxon>Metazoa</taxon>
        <taxon>Ecdysozoa</taxon>
        <taxon>Arthropoda</taxon>
        <taxon>Hexapoda</taxon>
        <taxon>Insecta</taxon>
        <taxon>Pterygota</taxon>
        <taxon>Neoptera</taxon>
        <taxon>Endopterygota</taxon>
        <taxon>Coleoptera</taxon>
        <taxon>Polyphaga</taxon>
        <taxon>Cucujiformia</taxon>
        <taxon>Curculionidae</taxon>
        <taxon>Scolytinae</taxon>
        <taxon>Dendroctonus</taxon>
    </lineage>
</organism>
<feature type="compositionally biased region" description="Low complexity" evidence="13">
    <location>
        <begin position="1043"/>
        <end position="1055"/>
    </location>
</feature>
<feature type="compositionally biased region" description="Acidic residues" evidence="13">
    <location>
        <begin position="429"/>
        <end position="438"/>
    </location>
</feature>
<protein>
    <recommendedName>
        <fullName evidence="5">DNA replication complex GINS protein SLD5</fullName>
    </recommendedName>
    <alternativeName>
        <fullName evidence="11">GINS complex subunit 4</fullName>
    </alternativeName>
</protein>
<comment type="similarity">
    <text evidence="3">Belongs to the VPS37 family.</text>
</comment>
<dbReference type="SUPFAM" id="SSF160059">
    <property type="entry name" value="PriA/YqbF domain"/>
    <property type="match status" value="1"/>
</dbReference>
<evidence type="ECO:0000256" key="9">
    <source>
        <dbReference type="ARBA" id="ARBA00022927"/>
    </source>
</evidence>
<dbReference type="Gene3D" id="1.10.287.660">
    <property type="entry name" value="Helix hairpin bin"/>
    <property type="match status" value="1"/>
</dbReference>
<feature type="region of interest" description="Disordered" evidence="13">
    <location>
        <begin position="132"/>
        <end position="521"/>
    </location>
</feature>
<dbReference type="InterPro" id="IPR008591">
    <property type="entry name" value="GINS_Sld5"/>
</dbReference>
<keyword evidence="7" id="KW-0235">DNA replication</keyword>
<dbReference type="InterPro" id="IPR036224">
    <property type="entry name" value="GINS_bundle-like_dom_sf"/>
</dbReference>
<dbReference type="CDD" id="cd21692">
    <property type="entry name" value="GINS_B_Sld5"/>
    <property type="match status" value="1"/>
</dbReference>
<feature type="compositionally biased region" description="Low complexity" evidence="13">
    <location>
        <begin position="311"/>
        <end position="324"/>
    </location>
</feature>
<dbReference type="Pfam" id="PF16922">
    <property type="entry name" value="SLD5_C"/>
    <property type="match status" value="1"/>
</dbReference>
<dbReference type="Gene3D" id="1.20.58.1030">
    <property type="match status" value="1"/>
</dbReference>